<dbReference type="Pfam" id="PF00750">
    <property type="entry name" value="tRNA-synt_1d"/>
    <property type="match status" value="1"/>
</dbReference>
<dbReference type="InterPro" id="IPR001412">
    <property type="entry name" value="aa-tRNA-synth_I_CS"/>
</dbReference>
<dbReference type="PROSITE" id="PS00178">
    <property type="entry name" value="AA_TRNA_LIGASE_I"/>
    <property type="match status" value="1"/>
</dbReference>
<sequence>MAGIEQLLRSRLATAFALVVEGHVDPAVQRSGHADFQSNAALGLARRTGSDPRALAAKVLAHADLDDLCDEIAIAGPGFINLTVADGVLGRMVGAMAADERLGVSTVEPETVVVDYAAPNAAKEMHVGHLRSIVIGDAAVRLLEWLGHRVVRQNHLGDWGTPFGMLLEHLVDLDESHADLTAVGEFYPAARRKFDADAAFRQRSRQRVVLLQAGDEATMRLWHRLISLSQQYLMSLYDRLDVRLRETDFVGESFYNDRLDGVVADLEQLGLLRTSDGAQCVFPPGFTGRDGAPLPLIIRKSDGGYGYAATDLAAIRHRVGALGATRLLYVVGLPQRQHLDMVFAVAAQAGWLTPPVRAAQVGFGSVLGADGKMLASRKGGTVKLADLLDEAVERAAALVGNEEVAAAVAIGAVKYADLSNDRVKDYVFDFDRMLALNGNTSVYLQYAHARVRSIFQRGDATPIRDGSPVTVEHPAEHALAIELLTFPVVVDQVAESFEFHQLAGYLYGLATTFTAFYSKCPVLKAEEPVRAGRLVLCDLTARVLRTGLGLLGIAAPDRM</sequence>
<dbReference type="GO" id="GO:0004814">
    <property type="term" value="F:arginine-tRNA ligase activity"/>
    <property type="evidence" value="ECO:0007669"/>
    <property type="project" value="UniProtKB-EC"/>
</dbReference>
<evidence type="ECO:0000256" key="10">
    <source>
        <dbReference type="RuleBase" id="RU363038"/>
    </source>
</evidence>
<dbReference type="InterPro" id="IPR009080">
    <property type="entry name" value="tRNAsynth_Ia_anticodon-bd"/>
</dbReference>
<dbReference type="Pfam" id="PF05746">
    <property type="entry name" value="DALR_1"/>
    <property type="match status" value="1"/>
</dbReference>
<keyword evidence="2 9" id="KW-0963">Cytoplasm</keyword>
<dbReference type="PANTHER" id="PTHR11956">
    <property type="entry name" value="ARGINYL-TRNA SYNTHETASE"/>
    <property type="match status" value="1"/>
</dbReference>
<dbReference type="Gene3D" id="3.40.50.620">
    <property type="entry name" value="HUPs"/>
    <property type="match status" value="1"/>
</dbReference>
<comment type="similarity">
    <text evidence="1 9 10">Belongs to the class-I aminoacyl-tRNA synthetase family.</text>
</comment>
<evidence type="ECO:0000313" key="13">
    <source>
        <dbReference type="EMBL" id="UWP82345.1"/>
    </source>
</evidence>
<evidence type="ECO:0000256" key="1">
    <source>
        <dbReference type="ARBA" id="ARBA00005594"/>
    </source>
</evidence>
<dbReference type="CDD" id="cd07956">
    <property type="entry name" value="Anticodon_Ia_Arg"/>
    <property type="match status" value="1"/>
</dbReference>
<accession>A0ABY5VXJ8</accession>
<dbReference type="InterPro" id="IPR005148">
    <property type="entry name" value="Arg-tRNA-synth_N"/>
</dbReference>
<dbReference type="HAMAP" id="MF_00123">
    <property type="entry name" value="Arg_tRNA_synth"/>
    <property type="match status" value="1"/>
</dbReference>
<dbReference type="InterPro" id="IPR001278">
    <property type="entry name" value="Arg-tRNA-ligase"/>
</dbReference>
<dbReference type="SUPFAM" id="SSF55190">
    <property type="entry name" value="Arginyl-tRNA synthetase (ArgRS), N-terminal 'additional' domain"/>
    <property type="match status" value="1"/>
</dbReference>
<gene>
    <name evidence="9 13" type="primary">argS</name>
    <name evidence="13" type="ORF">Dfulv_46075</name>
</gene>
<dbReference type="EC" id="6.1.1.19" evidence="9"/>
<dbReference type="PANTHER" id="PTHR11956:SF5">
    <property type="entry name" value="ARGININE--TRNA LIGASE, CYTOPLASMIC"/>
    <property type="match status" value="1"/>
</dbReference>
<dbReference type="Gene3D" id="1.10.730.10">
    <property type="entry name" value="Isoleucyl-tRNA Synthetase, Domain 1"/>
    <property type="match status" value="1"/>
</dbReference>
<dbReference type="Pfam" id="PF03485">
    <property type="entry name" value="Arg_tRNA_synt_N"/>
    <property type="match status" value="1"/>
</dbReference>
<dbReference type="InterPro" id="IPR035684">
    <property type="entry name" value="ArgRS_core"/>
</dbReference>
<keyword evidence="4 9" id="KW-0547">Nucleotide-binding</keyword>
<comment type="catalytic activity">
    <reaction evidence="8 9">
        <text>tRNA(Arg) + L-arginine + ATP = L-arginyl-tRNA(Arg) + AMP + diphosphate</text>
        <dbReference type="Rhea" id="RHEA:20301"/>
        <dbReference type="Rhea" id="RHEA-COMP:9658"/>
        <dbReference type="Rhea" id="RHEA-COMP:9673"/>
        <dbReference type="ChEBI" id="CHEBI:30616"/>
        <dbReference type="ChEBI" id="CHEBI:32682"/>
        <dbReference type="ChEBI" id="CHEBI:33019"/>
        <dbReference type="ChEBI" id="CHEBI:78442"/>
        <dbReference type="ChEBI" id="CHEBI:78513"/>
        <dbReference type="ChEBI" id="CHEBI:456215"/>
        <dbReference type="EC" id="6.1.1.19"/>
    </reaction>
</comment>
<organism evidence="13 14">
    <name type="scientific">Dactylosporangium fulvum</name>
    <dbReference type="NCBI Taxonomy" id="53359"/>
    <lineage>
        <taxon>Bacteria</taxon>
        <taxon>Bacillati</taxon>
        <taxon>Actinomycetota</taxon>
        <taxon>Actinomycetes</taxon>
        <taxon>Micromonosporales</taxon>
        <taxon>Micromonosporaceae</taxon>
        <taxon>Dactylosporangium</taxon>
    </lineage>
</organism>
<dbReference type="SMART" id="SM01016">
    <property type="entry name" value="Arg_tRNA_synt_N"/>
    <property type="match status" value="1"/>
</dbReference>
<keyword evidence="5 9" id="KW-0067">ATP-binding</keyword>
<comment type="subunit">
    <text evidence="9">Monomer.</text>
</comment>
<keyword evidence="3 9" id="KW-0436">Ligase</keyword>
<evidence type="ECO:0000256" key="4">
    <source>
        <dbReference type="ARBA" id="ARBA00022741"/>
    </source>
</evidence>
<evidence type="ECO:0000256" key="8">
    <source>
        <dbReference type="ARBA" id="ARBA00049339"/>
    </source>
</evidence>
<evidence type="ECO:0000256" key="5">
    <source>
        <dbReference type="ARBA" id="ARBA00022840"/>
    </source>
</evidence>
<comment type="caution">
    <text evidence="9">Lacks conserved residue(s) required for the propagation of feature annotation.</text>
</comment>
<dbReference type="InterPro" id="IPR014729">
    <property type="entry name" value="Rossmann-like_a/b/a_fold"/>
</dbReference>
<keyword evidence="7 9" id="KW-0030">Aminoacyl-tRNA synthetase</keyword>
<evidence type="ECO:0000256" key="7">
    <source>
        <dbReference type="ARBA" id="ARBA00023146"/>
    </source>
</evidence>
<evidence type="ECO:0000256" key="2">
    <source>
        <dbReference type="ARBA" id="ARBA00022490"/>
    </source>
</evidence>
<dbReference type="NCBIfam" id="TIGR00456">
    <property type="entry name" value="argS"/>
    <property type="match status" value="1"/>
</dbReference>
<dbReference type="RefSeq" id="WP_259860117.1">
    <property type="nucleotide sequence ID" value="NZ_BAAAST010000033.1"/>
</dbReference>
<evidence type="ECO:0000256" key="9">
    <source>
        <dbReference type="HAMAP-Rule" id="MF_00123"/>
    </source>
</evidence>
<evidence type="ECO:0000259" key="11">
    <source>
        <dbReference type="SMART" id="SM00836"/>
    </source>
</evidence>
<dbReference type="PRINTS" id="PR01038">
    <property type="entry name" value="TRNASYNTHARG"/>
</dbReference>
<proteinExistence type="inferred from homology"/>
<keyword evidence="6 9" id="KW-0648">Protein biosynthesis</keyword>
<dbReference type="EMBL" id="CP073720">
    <property type="protein sequence ID" value="UWP82345.1"/>
    <property type="molecule type" value="Genomic_DNA"/>
</dbReference>
<dbReference type="InterPro" id="IPR008909">
    <property type="entry name" value="DALR_anticod-bd"/>
</dbReference>
<dbReference type="Gene3D" id="3.30.1360.70">
    <property type="entry name" value="Arginyl tRNA synthetase N-terminal domain"/>
    <property type="match status" value="1"/>
</dbReference>
<keyword evidence="14" id="KW-1185">Reference proteome</keyword>
<dbReference type="SUPFAM" id="SSF52374">
    <property type="entry name" value="Nucleotidylyl transferase"/>
    <property type="match status" value="1"/>
</dbReference>
<evidence type="ECO:0000256" key="3">
    <source>
        <dbReference type="ARBA" id="ARBA00022598"/>
    </source>
</evidence>
<comment type="subcellular location">
    <subcellularLocation>
        <location evidence="9">Cytoplasm</location>
    </subcellularLocation>
</comment>
<dbReference type="InterPro" id="IPR036695">
    <property type="entry name" value="Arg-tRNA-synth_N_sf"/>
</dbReference>
<dbReference type="Proteomes" id="UP001059617">
    <property type="component" value="Chromosome"/>
</dbReference>
<evidence type="ECO:0000256" key="6">
    <source>
        <dbReference type="ARBA" id="ARBA00022917"/>
    </source>
</evidence>
<evidence type="ECO:0000259" key="12">
    <source>
        <dbReference type="SMART" id="SM01016"/>
    </source>
</evidence>
<dbReference type="SUPFAM" id="SSF47323">
    <property type="entry name" value="Anticodon-binding domain of a subclass of class I aminoacyl-tRNA synthetases"/>
    <property type="match status" value="1"/>
</dbReference>
<protein>
    <recommendedName>
        <fullName evidence="9">Arginine--tRNA ligase</fullName>
        <ecNumber evidence="9">6.1.1.19</ecNumber>
    </recommendedName>
    <alternativeName>
        <fullName evidence="9">Arginyl-tRNA synthetase</fullName>
        <shortName evidence="9">ArgRS</shortName>
    </alternativeName>
</protein>
<reference evidence="13" key="1">
    <citation type="submission" date="2021-04" db="EMBL/GenBank/DDBJ databases">
        <authorList>
            <person name="Hartkoorn R.C."/>
            <person name="Beaudoing E."/>
            <person name="Hot D."/>
        </authorList>
    </citation>
    <scope>NUCLEOTIDE SEQUENCE</scope>
    <source>
        <strain evidence="13">NRRL B-16292</strain>
    </source>
</reference>
<dbReference type="SMART" id="SM00836">
    <property type="entry name" value="DALR_1"/>
    <property type="match status" value="1"/>
</dbReference>
<feature type="domain" description="DALR anticodon binding" evidence="11">
    <location>
        <begin position="444"/>
        <end position="559"/>
    </location>
</feature>
<reference evidence="13" key="2">
    <citation type="submission" date="2022-09" db="EMBL/GenBank/DDBJ databases">
        <title>Biosynthetic gene clusters of Dactylosporangioum fulvum.</title>
        <authorList>
            <person name="Caradec T."/>
        </authorList>
    </citation>
    <scope>NUCLEOTIDE SEQUENCE</scope>
    <source>
        <strain evidence="13">NRRL B-16292</strain>
    </source>
</reference>
<name>A0ABY5VXJ8_9ACTN</name>
<feature type="domain" description="Arginyl tRNA synthetase N-terminal" evidence="12">
    <location>
        <begin position="6"/>
        <end position="84"/>
    </location>
</feature>
<evidence type="ECO:0000313" key="14">
    <source>
        <dbReference type="Proteomes" id="UP001059617"/>
    </source>
</evidence>